<dbReference type="InterPro" id="IPR053135">
    <property type="entry name" value="AKR2_Oxidoreductase"/>
</dbReference>
<dbReference type="Pfam" id="PF00248">
    <property type="entry name" value="Aldo_ket_red"/>
    <property type="match status" value="1"/>
</dbReference>
<accession>A0A543IYX0</accession>
<dbReference type="AlphaFoldDB" id="A0A543IYX0"/>
<dbReference type="PANTHER" id="PTHR43312">
    <property type="entry name" value="D-THREO-ALDOSE 1-DEHYDROGENASE"/>
    <property type="match status" value="1"/>
</dbReference>
<dbReference type="PANTHER" id="PTHR43312:SF1">
    <property type="entry name" value="NADP-DEPENDENT OXIDOREDUCTASE DOMAIN-CONTAINING PROTEIN"/>
    <property type="match status" value="1"/>
</dbReference>
<evidence type="ECO:0000313" key="3">
    <source>
        <dbReference type="Proteomes" id="UP000319213"/>
    </source>
</evidence>
<gene>
    <name evidence="2" type="ORF">FHX40_2475</name>
</gene>
<reference evidence="2 3" key="1">
    <citation type="submission" date="2019-06" db="EMBL/GenBank/DDBJ databases">
        <title>Sequencing the genomes of 1000 actinobacteria strains.</title>
        <authorList>
            <person name="Klenk H.-P."/>
        </authorList>
    </citation>
    <scope>NUCLEOTIDE SEQUENCE [LARGE SCALE GENOMIC DNA]</scope>
    <source>
        <strain evidence="2 3">DSM 43186</strain>
    </source>
</reference>
<dbReference type="CDD" id="cd19095">
    <property type="entry name" value="AKR_PA4992-like"/>
    <property type="match status" value="1"/>
</dbReference>
<proteinExistence type="predicted"/>
<keyword evidence="3" id="KW-1185">Reference proteome</keyword>
<protein>
    <submittedName>
        <fullName evidence="2">Aryl-alcohol dehydrogenase-like predicted oxidoreductase</fullName>
    </submittedName>
</protein>
<dbReference type="InterPro" id="IPR036812">
    <property type="entry name" value="NAD(P)_OxRdtase_dom_sf"/>
</dbReference>
<sequence>MVATLRKGRMMQEWNPTRRELFKAGGVGAAAAMLPSTVATGAAASSPSPDPSPERDGLITRAIPKTGERIPVIGLGTFMTFDTVSDRGRERLKRVAQEHWRAGGRVFDVSPLYGRSEINLGDFISEMGISDRAFLANKVWSTGEYLWDDSHAESNLRRSMRRLSRRRPIDLMQCHSLTNVDVVVPLLHAWKKEGRVRLIGVTHHEPAYFDLLADWVRRGDLDFVQVHYSIHTRVAEEKVLPAARETGTAVLVNMALEKARLHAVVGNRPVPDFAREFGIETWSQFFLKWVISNPDVTCVIPATSNPDHLAENVRAMRGPLPDPDTRERMVRYMEGIEGFDQIASMPWYPGKSYRGLVSRAQQAIDARSPWPS</sequence>
<dbReference type="Proteomes" id="UP000319213">
    <property type="component" value="Unassembled WGS sequence"/>
</dbReference>
<dbReference type="SUPFAM" id="SSF51430">
    <property type="entry name" value="NAD(P)-linked oxidoreductase"/>
    <property type="match status" value="1"/>
</dbReference>
<dbReference type="PROSITE" id="PS51318">
    <property type="entry name" value="TAT"/>
    <property type="match status" value="1"/>
</dbReference>
<dbReference type="InterPro" id="IPR023210">
    <property type="entry name" value="NADP_OxRdtase_dom"/>
</dbReference>
<dbReference type="Gene3D" id="3.20.20.100">
    <property type="entry name" value="NADP-dependent oxidoreductase domain"/>
    <property type="match status" value="1"/>
</dbReference>
<comment type="caution">
    <text evidence="2">The sequence shown here is derived from an EMBL/GenBank/DDBJ whole genome shotgun (WGS) entry which is preliminary data.</text>
</comment>
<organism evidence="2 3">
    <name type="scientific">Thermopolyspora flexuosa</name>
    <dbReference type="NCBI Taxonomy" id="103836"/>
    <lineage>
        <taxon>Bacteria</taxon>
        <taxon>Bacillati</taxon>
        <taxon>Actinomycetota</taxon>
        <taxon>Actinomycetes</taxon>
        <taxon>Streptosporangiales</taxon>
        <taxon>Streptosporangiaceae</taxon>
        <taxon>Thermopolyspora</taxon>
    </lineage>
</organism>
<name>A0A543IYX0_9ACTN</name>
<evidence type="ECO:0000259" key="1">
    <source>
        <dbReference type="Pfam" id="PF00248"/>
    </source>
</evidence>
<dbReference type="InterPro" id="IPR006311">
    <property type="entry name" value="TAT_signal"/>
</dbReference>
<evidence type="ECO:0000313" key="2">
    <source>
        <dbReference type="EMBL" id="TQM75757.1"/>
    </source>
</evidence>
<feature type="domain" description="NADP-dependent oxidoreductase" evidence="1">
    <location>
        <begin position="73"/>
        <end position="324"/>
    </location>
</feature>
<dbReference type="EMBL" id="VFPQ01000001">
    <property type="protein sequence ID" value="TQM75757.1"/>
    <property type="molecule type" value="Genomic_DNA"/>
</dbReference>